<evidence type="ECO:0000313" key="12">
    <source>
        <dbReference type="EMBL" id="KAF9475675.1"/>
    </source>
</evidence>
<gene>
    <name evidence="12" type="ORF">BDN70DRAFT_226723</name>
</gene>
<dbReference type="InterPro" id="IPR035979">
    <property type="entry name" value="RBD_domain_sf"/>
</dbReference>
<dbReference type="SUPFAM" id="SSF54928">
    <property type="entry name" value="RNA-binding domain, RBD"/>
    <property type="match status" value="1"/>
</dbReference>
<keyword evidence="4" id="KW-0347">Helicase</keyword>
<dbReference type="InterPro" id="IPR036867">
    <property type="entry name" value="R3H_dom_sf"/>
</dbReference>
<name>A0A9P6CWI1_9AGAR</name>
<dbReference type="Gene3D" id="3.30.1370.50">
    <property type="entry name" value="R3H-like domain"/>
    <property type="match status" value="1"/>
</dbReference>
<dbReference type="GO" id="GO:0005634">
    <property type="term" value="C:nucleus"/>
    <property type="evidence" value="ECO:0007669"/>
    <property type="project" value="UniProtKB-SubCell"/>
</dbReference>
<evidence type="ECO:0000256" key="4">
    <source>
        <dbReference type="ARBA" id="ARBA00022806"/>
    </source>
</evidence>
<feature type="compositionally biased region" description="Gly residues" evidence="9">
    <location>
        <begin position="494"/>
        <end position="508"/>
    </location>
</feature>
<dbReference type="Proteomes" id="UP000807469">
    <property type="component" value="Unassembled WGS sequence"/>
</dbReference>
<comment type="subcellular location">
    <subcellularLocation>
        <location evidence="1">Nucleus</location>
    </subcellularLocation>
</comment>
<feature type="region of interest" description="Disordered" evidence="9">
    <location>
        <begin position="484"/>
        <end position="550"/>
    </location>
</feature>
<feature type="compositionally biased region" description="Polar residues" evidence="9">
    <location>
        <begin position="43"/>
        <end position="62"/>
    </location>
</feature>
<keyword evidence="6 8" id="KW-0694">RNA-binding</keyword>
<dbReference type="Pfam" id="PF01424">
    <property type="entry name" value="R3H"/>
    <property type="match status" value="1"/>
</dbReference>
<dbReference type="GO" id="GO:0005524">
    <property type="term" value="F:ATP binding"/>
    <property type="evidence" value="ECO:0007669"/>
    <property type="project" value="UniProtKB-KW"/>
</dbReference>
<evidence type="ECO:0000259" key="11">
    <source>
        <dbReference type="PROSITE" id="PS51061"/>
    </source>
</evidence>
<protein>
    <recommendedName>
        <fullName evidence="14">RNA-binding post-transcriptional regulator cip2</fullName>
    </recommendedName>
</protein>
<feature type="domain" description="R3H" evidence="11">
    <location>
        <begin position="316"/>
        <end position="380"/>
    </location>
</feature>
<dbReference type="SUPFAM" id="SSF82708">
    <property type="entry name" value="R3H domain"/>
    <property type="match status" value="1"/>
</dbReference>
<keyword evidence="2" id="KW-0547">Nucleotide-binding</keyword>
<dbReference type="Pfam" id="PF00076">
    <property type="entry name" value="RRM_1"/>
    <property type="match status" value="1"/>
</dbReference>
<dbReference type="InterPro" id="IPR012677">
    <property type="entry name" value="Nucleotide-bd_a/b_plait_sf"/>
</dbReference>
<dbReference type="InterPro" id="IPR001374">
    <property type="entry name" value="R3H_dom"/>
</dbReference>
<accession>A0A9P6CWI1</accession>
<feature type="domain" description="RRM" evidence="10">
    <location>
        <begin position="126"/>
        <end position="205"/>
    </location>
</feature>
<evidence type="ECO:0000256" key="2">
    <source>
        <dbReference type="ARBA" id="ARBA00022741"/>
    </source>
</evidence>
<comment type="caution">
    <text evidence="12">The sequence shown here is derived from an EMBL/GenBank/DDBJ whole genome shotgun (WGS) entry which is preliminary data.</text>
</comment>
<feature type="compositionally biased region" description="Polar residues" evidence="9">
    <location>
        <begin position="1"/>
        <end position="20"/>
    </location>
</feature>
<evidence type="ECO:0000256" key="8">
    <source>
        <dbReference type="PROSITE-ProRule" id="PRU00176"/>
    </source>
</evidence>
<evidence type="ECO:0000256" key="5">
    <source>
        <dbReference type="ARBA" id="ARBA00022840"/>
    </source>
</evidence>
<evidence type="ECO:0000256" key="6">
    <source>
        <dbReference type="ARBA" id="ARBA00022884"/>
    </source>
</evidence>
<feature type="compositionally biased region" description="Low complexity" evidence="9">
    <location>
        <begin position="382"/>
        <end position="393"/>
    </location>
</feature>
<dbReference type="GO" id="GO:0003729">
    <property type="term" value="F:mRNA binding"/>
    <property type="evidence" value="ECO:0007669"/>
    <property type="project" value="TreeGrafter"/>
</dbReference>
<keyword evidence="3" id="KW-0378">Hydrolase</keyword>
<keyword evidence="13" id="KW-1185">Reference proteome</keyword>
<feature type="region of interest" description="Disordered" evidence="9">
    <location>
        <begin position="381"/>
        <end position="412"/>
    </location>
</feature>
<evidence type="ECO:0000256" key="3">
    <source>
        <dbReference type="ARBA" id="ARBA00022801"/>
    </source>
</evidence>
<dbReference type="GO" id="GO:0004386">
    <property type="term" value="F:helicase activity"/>
    <property type="evidence" value="ECO:0007669"/>
    <property type="project" value="UniProtKB-KW"/>
</dbReference>
<proteinExistence type="predicted"/>
<feature type="region of interest" description="Disordered" evidence="9">
    <location>
        <begin position="286"/>
        <end position="310"/>
    </location>
</feature>
<dbReference type="InterPro" id="IPR034069">
    <property type="entry name" value="R3H_Cip2"/>
</dbReference>
<evidence type="ECO:0000313" key="13">
    <source>
        <dbReference type="Proteomes" id="UP000807469"/>
    </source>
</evidence>
<dbReference type="InterPro" id="IPR000504">
    <property type="entry name" value="RRM_dom"/>
</dbReference>
<evidence type="ECO:0008006" key="14">
    <source>
        <dbReference type="Google" id="ProtNLM"/>
    </source>
</evidence>
<feature type="region of interest" description="Disordered" evidence="9">
    <location>
        <begin position="43"/>
        <end position="100"/>
    </location>
</feature>
<dbReference type="PROSITE" id="PS51061">
    <property type="entry name" value="R3H"/>
    <property type="match status" value="1"/>
</dbReference>
<dbReference type="SMART" id="SM00360">
    <property type="entry name" value="RRM"/>
    <property type="match status" value="1"/>
</dbReference>
<sequence length="550" mass="59789">MSNSPPDIASLTLNSRASQQRLHDSYDYEGNAVNRSPFHFATSQGLQQSPYNPLNSIAQSPLKNKPVRSALPTQWLDSNSSDSRSLSPHNNSDFSSAGGSPPLGHINPIQLASSATFNPDDEVIPTAIVIKNIPFNVKRETLLDIIASLSIPTPYAFNYHLDQQGSFRGLAFANFRQSADADAVVAALNGFDVQGRKLRVEYKKVLQAGEKERIEREKAIRRMRSMQLEKEQTNVGQLYEDYGSAISSAFSPQRSFSSSSAYQPQAQYSPPGISAMPTPTYSLPLASAPAAPLQPLPPTTPSISEKSVSSELDLNDPSTLEIYSRILLFKDDRMRDELAFARSLTPKQRRVVHLIAQKLGVYHYSVGEGEDRYAVVTRIDPQRQQQQTQPRQPHTLSRAPSAYLSPISPTTTMNSLRVKKSMPDMKTLHQQAPRLTSRSSNGNIREGYATIASPSRRVTPNFGSIFSNGNSPFGSSSIPPVPTLPSALTSGNSINGGGHDNSSVGGGVVRQPRGPGIGGFGRRDSRVGASESQVPSRGGLDAQTYEPLEI</sequence>
<evidence type="ECO:0000256" key="1">
    <source>
        <dbReference type="ARBA" id="ARBA00004123"/>
    </source>
</evidence>
<keyword evidence="7" id="KW-0539">Nucleus</keyword>
<feature type="region of interest" description="Disordered" evidence="9">
    <location>
        <begin position="1"/>
        <end position="24"/>
    </location>
</feature>
<evidence type="ECO:0000256" key="7">
    <source>
        <dbReference type="ARBA" id="ARBA00023242"/>
    </source>
</evidence>
<dbReference type="Gene3D" id="3.30.70.330">
    <property type="match status" value="1"/>
</dbReference>
<dbReference type="OrthoDB" id="434258at2759"/>
<dbReference type="GO" id="GO:0005737">
    <property type="term" value="C:cytoplasm"/>
    <property type="evidence" value="ECO:0007669"/>
    <property type="project" value="TreeGrafter"/>
</dbReference>
<dbReference type="PROSITE" id="PS50102">
    <property type="entry name" value="RRM"/>
    <property type="match status" value="1"/>
</dbReference>
<dbReference type="GO" id="GO:0016787">
    <property type="term" value="F:hydrolase activity"/>
    <property type="evidence" value="ECO:0007669"/>
    <property type="project" value="UniProtKB-KW"/>
</dbReference>
<dbReference type="SMART" id="SM00393">
    <property type="entry name" value="R3H"/>
    <property type="match status" value="1"/>
</dbReference>
<dbReference type="GO" id="GO:0003677">
    <property type="term" value="F:DNA binding"/>
    <property type="evidence" value="ECO:0007669"/>
    <property type="project" value="UniProtKB-ARBA"/>
</dbReference>
<reference evidence="12" key="1">
    <citation type="submission" date="2020-11" db="EMBL/GenBank/DDBJ databases">
        <authorList>
            <consortium name="DOE Joint Genome Institute"/>
            <person name="Ahrendt S."/>
            <person name="Riley R."/>
            <person name="Andreopoulos W."/>
            <person name="Labutti K."/>
            <person name="Pangilinan J."/>
            <person name="Ruiz-Duenas F.J."/>
            <person name="Barrasa J.M."/>
            <person name="Sanchez-Garcia M."/>
            <person name="Camarero S."/>
            <person name="Miyauchi S."/>
            <person name="Serrano A."/>
            <person name="Linde D."/>
            <person name="Babiker R."/>
            <person name="Drula E."/>
            <person name="Ayuso-Fernandez I."/>
            <person name="Pacheco R."/>
            <person name="Padilla G."/>
            <person name="Ferreira P."/>
            <person name="Barriuso J."/>
            <person name="Kellner H."/>
            <person name="Castanera R."/>
            <person name="Alfaro M."/>
            <person name="Ramirez L."/>
            <person name="Pisabarro A.G."/>
            <person name="Kuo A."/>
            <person name="Tritt A."/>
            <person name="Lipzen A."/>
            <person name="He G."/>
            <person name="Yan M."/>
            <person name="Ng V."/>
            <person name="Cullen D."/>
            <person name="Martin F."/>
            <person name="Rosso M.-N."/>
            <person name="Henrissat B."/>
            <person name="Hibbett D."/>
            <person name="Martinez A.T."/>
            <person name="Grigoriev I.V."/>
        </authorList>
    </citation>
    <scope>NUCLEOTIDE SEQUENCE</scope>
    <source>
        <strain evidence="12">CIRM-BRFM 674</strain>
    </source>
</reference>
<keyword evidence="5" id="KW-0067">ATP-binding</keyword>
<dbReference type="EMBL" id="MU155323">
    <property type="protein sequence ID" value="KAF9475675.1"/>
    <property type="molecule type" value="Genomic_DNA"/>
</dbReference>
<organism evidence="12 13">
    <name type="scientific">Pholiota conissans</name>
    <dbReference type="NCBI Taxonomy" id="109636"/>
    <lineage>
        <taxon>Eukaryota</taxon>
        <taxon>Fungi</taxon>
        <taxon>Dikarya</taxon>
        <taxon>Basidiomycota</taxon>
        <taxon>Agaricomycotina</taxon>
        <taxon>Agaricomycetes</taxon>
        <taxon>Agaricomycetidae</taxon>
        <taxon>Agaricales</taxon>
        <taxon>Agaricineae</taxon>
        <taxon>Strophariaceae</taxon>
        <taxon>Pholiota</taxon>
    </lineage>
</organism>
<evidence type="ECO:0000256" key="9">
    <source>
        <dbReference type="SAM" id="MobiDB-lite"/>
    </source>
</evidence>
<feature type="compositionally biased region" description="Low complexity" evidence="9">
    <location>
        <begin position="78"/>
        <end position="92"/>
    </location>
</feature>
<dbReference type="AlphaFoldDB" id="A0A9P6CWI1"/>
<dbReference type="CDD" id="cd02639">
    <property type="entry name" value="R3H_RRM"/>
    <property type="match status" value="1"/>
</dbReference>
<dbReference type="PANTHER" id="PTHR23003">
    <property type="entry name" value="RNA RECOGNITION MOTIF RRM DOMAIN CONTAINING PROTEIN"/>
    <property type="match status" value="1"/>
</dbReference>
<dbReference type="InterPro" id="IPR050374">
    <property type="entry name" value="RRT5_SRSF_SR"/>
</dbReference>
<dbReference type="PANTHER" id="PTHR23003:SF17">
    <property type="entry name" value="RNA-BINDING PROTEIN PIN4"/>
    <property type="match status" value="1"/>
</dbReference>
<dbReference type="FunFam" id="3.30.1370.50:FF:000002">
    <property type="entry name" value="Immunoglobulin mu DNA-binding protein 2"/>
    <property type="match status" value="1"/>
</dbReference>
<evidence type="ECO:0000259" key="10">
    <source>
        <dbReference type="PROSITE" id="PS50102"/>
    </source>
</evidence>